<dbReference type="GO" id="GO:0016757">
    <property type="term" value="F:glycosyltransferase activity"/>
    <property type="evidence" value="ECO:0007669"/>
    <property type="project" value="UniProtKB-KW"/>
</dbReference>
<comment type="subcellular location">
    <subcellularLocation>
        <location evidence="1">Cell membrane</location>
    </subcellularLocation>
</comment>
<organism evidence="7 8">
    <name type="scientific">Chloropicon primus</name>
    <dbReference type="NCBI Taxonomy" id="1764295"/>
    <lineage>
        <taxon>Eukaryota</taxon>
        <taxon>Viridiplantae</taxon>
        <taxon>Chlorophyta</taxon>
        <taxon>Chloropicophyceae</taxon>
        <taxon>Chloropicales</taxon>
        <taxon>Chloropicaceae</taxon>
        <taxon>Chloropicon</taxon>
    </lineage>
</organism>
<evidence type="ECO:0000313" key="8">
    <source>
        <dbReference type="Proteomes" id="UP000316726"/>
    </source>
</evidence>
<evidence type="ECO:0000256" key="2">
    <source>
        <dbReference type="ARBA" id="ARBA00022475"/>
    </source>
</evidence>
<evidence type="ECO:0000313" key="7">
    <source>
        <dbReference type="EMBL" id="QDZ18088.1"/>
    </source>
</evidence>
<evidence type="ECO:0000256" key="4">
    <source>
        <dbReference type="ARBA" id="ARBA00022679"/>
    </source>
</evidence>
<dbReference type="OrthoDB" id="191769at2759"/>
<dbReference type="GO" id="GO:0005886">
    <property type="term" value="C:plasma membrane"/>
    <property type="evidence" value="ECO:0007669"/>
    <property type="project" value="UniProtKB-SubCell"/>
</dbReference>
<evidence type="ECO:0000256" key="3">
    <source>
        <dbReference type="ARBA" id="ARBA00022676"/>
    </source>
</evidence>
<dbReference type="Gene3D" id="3.90.550.10">
    <property type="entry name" value="Spore Coat Polysaccharide Biosynthesis Protein SpsA, Chain A"/>
    <property type="match status" value="1"/>
</dbReference>
<reference evidence="7 8" key="1">
    <citation type="submission" date="2018-07" db="EMBL/GenBank/DDBJ databases">
        <title>The complete nuclear genome of the prasinophyte Chloropicon primus (CCMP1205).</title>
        <authorList>
            <person name="Pombert J.-F."/>
            <person name="Otis C."/>
            <person name="Turmel M."/>
            <person name="Lemieux C."/>
        </authorList>
    </citation>
    <scope>NUCLEOTIDE SEQUENCE [LARGE SCALE GENOMIC DNA]</scope>
    <source>
        <strain evidence="7 8">CCMP1205</strain>
    </source>
</reference>
<feature type="domain" description="Glycosyltransferase 2-like" evidence="6">
    <location>
        <begin position="37"/>
        <end position="200"/>
    </location>
</feature>
<dbReference type="InterPro" id="IPR001173">
    <property type="entry name" value="Glyco_trans_2-like"/>
</dbReference>
<proteinExistence type="predicted"/>
<keyword evidence="5" id="KW-0472">Membrane</keyword>
<keyword evidence="2" id="KW-1003">Cell membrane</keyword>
<dbReference type="Proteomes" id="UP000316726">
    <property type="component" value="Chromosome 1"/>
</dbReference>
<protein>
    <submittedName>
        <fullName evidence="7">Nucleotide-diphospho-sugar transferase</fullName>
    </submittedName>
</protein>
<keyword evidence="3" id="KW-0328">Glycosyltransferase</keyword>
<sequence>MLLGWGGAAAVVGGAAAAVSGLRLRSTRVSSRACRVSVVVPVVNEEACISSCLASLGALDPPPLEVIVVDGGSRDGTAGRVRKARARRVALIETDFGSRAKQMNEGARVAKGDFVMFLHADTVPPLDAVSLVDRSFADPRVVLGAFTAILAHEGRTMWGMNLLHQAKTHLGACFFRPMAAARGMKVFFGDQAMVVRREAFVSCGGFHESLSTMEDMDLCVKMFYGIKSLEAGRTSLQQSRGKQSRGARLVAIDRCVHTSGRRVAEWGSLKSLQLFLVLSLSYAFGASPSALNELAGKVYSEIR</sequence>
<dbReference type="STRING" id="1764295.A0A5B8MC65"/>
<dbReference type="Pfam" id="PF00535">
    <property type="entry name" value="Glycos_transf_2"/>
    <property type="match status" value="1"/>
</dbReference>
<dbReference type="AlphaFoldDB" id="A0A5B8MC65"/>
<dbReference type="SUPFAM" id="SSF53448">
    <property type="entry name" value="Nucleotide-diphospho-sugar transferases"/>
    <property type="match status" value="1"/>
</dbReference>
<gene>
    <name evidence="7" type="ORF">A3770_01p06060</name>
</gene>
<name>A0A5B8MC65_9CHLO</name>
<keyword evidence="4 7" id="KW-0808">Transferase</keyword>
<keyword evidence="8" id="KW-1185">Reference proteome</keyword>
<evidence type="ECO:0000256" key="5">
    <source>
        <dbReference type="ARBA" id="ARBA00023136"/>
    </source>
</evidence>
<dbReference type="PANTHER" id="PTHR43646">
    <property type="entry name" value="GLYCOSYLTRANSFERASE"/>
    <property type="match status" value="1"/>
</dbReference>
<dbReference type="PANTHER" id="PTHR43646:SF2">
    <property type="entry name" value="GLYCOSYLTRANSFERASE 2-LIKE DOMAIN-CONTAINING PROTEIN"/>
    <property type="match status" value="1"/>
</dbReference>
<dbReference type="InterPro" id="IPR029044">
    <property type="entry name" value="Nucleotide-diphossugar_trans"/>
</dbReference>
<evidence type="ECO:0000256" key="1">
    <source>
        <dbReference type="ARBA" id="ARBA00004236"/>
    </source>
</evidence>
<evidence type="ECO:0000259" key="6">
    <source>
        <dbReference type="Pfam" id="PF00535"/>
    </source>
</evidence>
<accession>A0A5B8MC65</accession>
<dbReference type="EMBL" id="CP031034">
    <property type="protein sequence ID" value="QDZ18088.1"/>
    <property type="molecule type" value="Genomic_DNA"/>
</dbReference>